<keyword evidence="2" id="KW-1185">Reference proteome</keyword>
<dbReference type="EMBL" id="CP132921">
    <property type="protein sequence ID" value="WMW06195.1"/>
    <property type="molecule type" value="Genomic_DNA"/>
</dbReference>
<organism evidence="1 2">
    <name type="scientific">Pseudomonas entomophila</name>
    <dbReference type="NCBI Taxonomy" id="312306"/>
    <lineage>
        <taxon>Bacteria</taxon>
        <taxon>Pseudomonadati</taxon>
        <taxon>Pseudomonadota</taxon>
        <taxon>Gammaproteobacteria</taxon>
        <taxon>Pseudomonadales</taxon>
        <taxon>Pseudomonadaceae</taxon>
        <taxon>Pseudomonas</taxon>
    </lineage>
</organism>
<gene>
    <name evidence="1" type="ORF">RAH46_02375</name>
</gene>
<dbReference type="InterPro" id="IPR014955">
    <property type="entry name" value="DUF1826"/>
</dbReference>
<evidence type="ECO:0000313" key="2">
    <source>
        <dbReference type="Proteomes" id="UP001183127"/>
    </source>
</evidence>
<proteinExistence type="predicted"/>
<name>A0ABY9QSX6_9PSED</name>
<protein>
    <submittedName>
        <fullName evidence="1">DUF1826 domain-containing protein</fullName>
    </submittedName>
</protein>
<accession>A0ABY9QSX6</accession>
<dbReference type="RefSeq" id="WP_011536473.1">
    <property type="nucleotide sequence ID" value="NZ_CP132921.1"/>
</dbReference>
<evidence type="ECO:0000313" key="1">
    <source>
        <dbReference type="EMBL" id="WMW06195.1"/>
    </source>
</evidence>
<reference evidence="1 2" key="1">
    <citation type="submission" date="2023-08" db="EMBL/GenBank/DDBJ databases">
        <title>Complete Genome Sequence of Pseudomonas entomophila TVIN A01.</title>
        <authorList>
            <person name="Shelke T."/>
            <person name="Mahar N.S."/>
            <person name="Gupta I."/>
            <person name="Gupta V."/>
        </authorList>
    </citation>
    <scope>NUCLEOTIDE SEQUENCE [LARGE SCALE GENOMIC DNA]</scope>
    <source>
        <strain evidence="1 2">TVIN-A01</strain>
    </source>
</reference>
<dbReference type="Proteomes" id="UP001183127">
    <property type="component" value="Chromosome"/>
</dbReference>
<sequence>MRAVDIRQAFGESPQILTEILQDGVNLAVWQRRLPAQVEDFAALVISLGQTLTDERVIEVDERQPPRLPGLLREAQDLHGYDGFVADVCWLVAAYTCLLGARRVGLRLRVLDSAMCPRFHVDHVPLRLLSSYAGAGSEWLDEGAIDRSRLLYDPPPVDNIRRLMAGDVALLKGEKWQGNEGAGLIHRSPQASSGDRRLLLSLDWLA</sequence>
<dbReference type="GeneID" id="32808415"/>
<dbReference type="Pfam" id="PF08856">
    <property type="entry name" value="DUF1826"/>
    <property type="match status" value="1"/>
</dbReference>